<feature type="active site" description="Nucleophile and sulfur donor" evidence="1">
    <location>
        <position position="199"/>
    </location>
</feature>
<dbReference type="Gene3D" id="3.40.50.620">
    <property type="entry name" value="HUPs"/>
    <property type="match status" value="1"/>
</dbReference>
<dbReference type="PIRSF" id="PIRSF006661">
    <property type="entry name" value="PP-lp_UCP006661"/>
    <property type="match status" value="1"/>
</dbReference>
<evidence type="ECO:0000256" key="2">
    <source>
        <dbReference type="SAM" id="MobiDB-lite"/>
    </source>
</evidence>
<name>A0A956N867_UNCEI</name>
<evidence type="ECO:0000313" key="4">
    <source>
        <dbReference type="Proteomes" id="UP000739538"/>
    </source>
</evidence>
<proteinExistence type="predicted"/>
<gene>
    <name evidence="3" type="primary">larE</name>
    <name evidence="3" type="ORF">KDA27_01820</name>
</gene>
<protein>
    <submittedName>
        <fullName evidence="3">ATP-dependent sacrificial sulfur transferase LarE</fullName>
    </submittedName>
</protein>
<dbReference type="SUPFAM" id="SSF52402">
    <property type="entry name" value="Adenine nucleotide alpha hydrolases-like"/>
    <property type="match status" value="1"/>
</dbReference>
<sequence length="308" mass="33173">MTEVSPRSEEGVPSGGALAADLDAKTTALVEHLAGLGPLAVAVSGGVDSSFLLAAALRAERDVLPLLGVSPTLPQEARARAHRIAETLGVVVREVETHELEDPSYVANGPDRCYFCKKELFGVLKSLDAVVRSDATGEGRALLDGTQHDDRGDTRPGRRAARELGVSSPLLDLGWTKADIRIVSRHWGLETWNLPSGPCLSSRVPTGIAVTEPALRRIEAGERALRDLGFLEVRVRDHGSLARVELPSTDLPRAVEFRDEIAERLEGIGYLEVTLDLRGYRPAGSSRRARANGDRNATSSQPIDRSEV</sequence>
<dbReference type="PANTHER" id="PTHR43169">
    <property type="entry name" value="EXSB FAMILY PROTEIN"/>
    <property type="match status" value="1"/>
</dbReference>
<dbReference type="PANTHER" id="PTHR43169:SF2">
    <property type="entry name" value="NAD_GMP SYNTHASE DOMAIN-CONTAINING PROTEIN"/>
    <property type="match status" value="1"/>
</dbReference>
<feature type="compositionally biased region" description="Polar residues" evidence="2">
    <location>
        <begin position="295"/>
        <end position="308"/>
    </location>
</feature>
<dbReference type="InterPro" id="IPR052188">
    <property type="entry name" value="Ni-pincer_cofactor_biosynth"/>
</dbReference>
<comment type="caution">
    <text evidence="3">The sequence shown here is derived from an EMBL/GenBank/DDBJ whole genome shotgun (WGS) entry which is preliminary data.</text>
</comment>
<reference evidence="3" key="1">
    <citation type="submission" date="2020-04" db="EMBL/GenBank/DDBJ databases">
        <authorList>
            <person name="Zhang T."/>
        </authorList>
    </citation>
    <scope>NUCLEOTIDE SEQUENCE</scope>
    <source>
        <strain evidence="3">HKST-UBA02</strain>
    </source>
</reference>
<reference evidence="3" key="2">
    <citation type="journal article" date="2021" name="Microbiome">
        <title>Successional dynamics and alternative stable states in a saline activated sludge microbial community over 9 years.</title>
        <authorList>
            <person name="Wang Y."/>
            <person name="Ye J."/>
            <person name="Ju F."/>
            <person name="Liu L."/>
            <person name="Boyd J.A."/>
            <person name="Deng Y."/>
            <person name="Parks D.H."/>
            <person name="Jiang X."/>
            <person name="Yin X."/>
            <person name="Woodcroft B.J."/>
            <person name="Tyson G.W."/>
            <person name="Hugenholtz P."/>
            <person name="Polz M.F."/>
            <person name="Zhang T."/>
        </authorList>
    </citation>
    <scope>NUCLEOTIDE SEQUENCE</scope>
    <source>
        <strain evidence="3">HKST-UBA02</strain>
    </source>
</reference>
<dbReference type="Proteomes" id="UP000739538">
    <property type="component" value="Unassembled WGS sequence"/>
</dbReference>
<organism evidence="3 4">
    <name type="scientific">Eiseniibacteriota bacterium</name>
    <dbReference type="NCBI Taxonomy" id="2212470"/>
    <lineage>
        <taxon>Bacteria</taxon>
        <taxon>Candidatus Eiseniibacteriota</taxon>
    </lineage>
</organism>
<keyword evidence="3" id="KW-0808">Transferase</keyword>
<dbReference type="GO" id="GO:0016783">
    <property type="term" value="F:sulfurtransferase activity"/>
    <property type="evidence" value="ECO:0007669"/>
    <property type="project" value="InterPro"/>
</dbReference>
<dbReference type="EMBL" id="JAGQHS010000005">
    <property type="protein sequence ID" value="MCA9754510.1"/>
    <property type="molecule type" value="Genomic_DNA"/>
</dbReference>
<dbReference type="CDD" id="cd01990">
    <property type="entry name" value="LarE-like"/>
    <property type="match status" value="1"/>
</dbReference>
<dbReference type="InterPro" id="IPR005232">
    <property type="entry name" value="LarE"/>
</dbReference>
<dbReference type="InterPro" id="IPR014729">
    <property type="entry name" value="Rossmann-like_a/b/a_fold"/>
</dbReference>
<dbReference type="NCBIfam" id="TIGR00268">
    <property type="entry name" value="ATP-dependent sacrificial sulfur transferase LarE"/>
    <property type="match status" value="1"/>
</dbReference>
<evidence type="ECO:0000256" key="1">
    <source>
        <dbReference type="PIRSR" id="PIRSR006661-1"/>
    </source>
</evidence>
<evidence type="ECO:0000313" key="3">
    <source>
        <dbReference type="EMBL" id="MCA9754510.1"/>
    </source>
</evidence>
<dbReference type="AlphaFoldDB" id="A0A956N867"/>
<accession>A0A956N867</accession>
<feature type="region of interest" description="Disordered" evidence="2">
    <location>
        <begin position="283"/>
        <end position="308"/>
    </location>
</feature>